<reference evidence="3" key="1">
    <citation type="journal article" date="2019" name="Curr. Biol.">
        <title>Genome Sequence of Striga asiatica Provides Insight into the Evolution of Plant Parasitism.</title>
        <authorList>
            <person name="Yoshida S."/>
            <person name="Kim S."/>
            <person name="Wafula E.K."/>
            <person name="Tanskanen J."/>
            <person name="Kim Y.M."/>
            <person name="Honaas L."/>
            <person name="Yang Z."/>
            <person name="Spallek T."/>
            <person name="Conn C.E."/>
            <person name="Ichihashi Y."/>
            <person name="Cheong K."/>
            <person name="Cui S."/>
            <person name="Der J.P."/>
            <person name="Gundlach H."/>
            <person name="Jiao Y."/>
            <person name="Hori C."/>
            <person name="Ishida J.K."/>
            <person name="Kasahara H."/>
            <person name="Kiba T."/>
            <person name="Kim M.S."/>
            <person name="Koo N."/>
            <person name="Laohavisit A."/>
            <person name="Lee Y.H."/>
            <person name="Lumba S."/>
            <person name="McCourt P."/>
            <person name="Mortimer J.C."/>
            <person name="Mutuku J.M."/>
            <person name="Nomura T."/>
            <person name="Sasaki-Sekimoto Y."/>
            <person name="Seto Y."/>
            <person name="Wang Y."/>
            <person name="Wakatake T."/>
            <person name="Sakakibara H."/>
            <person name="Demura T."/>
            <person name="Yamaguchi S."/>
            <person name="Yoneyama K."/>
            <person name="Manabe R.I."/>
            <person name="Nelson D.C."/>
            <person name="Schulman A.H."/>
            <person name="Timko M.P."/>
            <person name="dePamphilis C.W."/>
            <person name="Choi D."/>
            <person name="Shirasu K."/>
        </authorList>
    </citation>
    <scope>NUCLEOTIDE SEQUENCE [LARGE SCALE GENOMIC DNA]</scope>
    <source>
        <strain evidence="3">cv. UVA1</strain>
    </source>
</reference>
<dbReference type="Proteomes" id="UP000325081">
    <property type="component" value="Unassembled WGS sequence"/>
</dbReference>
<name>A0A5A7R982_STRAF</name>
<organism evidence="2 3">
    <name type="scientific">Striga asiatica</name>
    <name type="common">Asiatic witchweed</name>
    <name type="synonym">Buchnera asiatica</name>
    <dbReference type="NCBI Taxonomy" id="4170"/>
    <lineage>
        <taxon>Eukaryota</taxon>
        <taxon>Viridiplantae</taxon>
        <taxon>Streptophyta</taxon>
        <taxon>Embryophyta</taxon>
        <taxon>Tracheophyta</taxon>
        <taxon>Spermatophyta</taxon>
        <taxon>Magnoliopsida</taxon>
        <taxon>eudicotyledons</taxon>
        <taxon>Gunneridae</taxon>
        <taxon>Pentapetalae</taxon>
        <taxon>asterids</taxon>
        <taxon>lamiids</taxon>
        <taxon>Lamiales</taxon>
        <taxon>Orobanchaceae</taxon>
        <taxon>Buchnereae</taxon>
        <taxon>Striga</taxon>
    </lineage>
</organism>
<protein>
    <submittedName>
        <fullName evidence="2">Nitrogen fixation S (NIFS)-like 1</fullName>
    </submittedName>
</protein>
<sequence>MKADRNTKSGKSQNIKTKHKRDKLGGFRKTPSFVVQTTSERGTYFVLFLPLVYLAQEGLEHGLHRFARVSLDGAREPLIALAFVLGKYALEIELVVEGFDFRNVRWTFLSIVLLSSRAFTTSQEHLKSSISVPI</sequence>
<evidence type="ECO:0000256" key="1">
    <source>
        <dbReference type="SAM" id="MobiDB-lite"/>
    </source>
</evidence>
<accession>A0A5A7R982</accession>
<dbReference type="AlphaFoldDB" id="A0A5A7R982"/>
<keyword evidence="3" id="KW-1185">Reference proteome</keyword>
<gene>
    <name evidence="2" type="ORF">STAS_30300</name>
</gene>
<dbReference type="OrthoDB" id="10257492at2759"/>
<feature type="region of interest" description="Disordered" evidence="1">
    <location>
        <begin position="1"/>
        <end position="24"/>
    </location>
</feature>
<comment type="caution">
    <text evidence="2">The sequence shown here is derived from an EMBL/GenBank/DDBJ whole genome shotgun (WGS) entry which is preliminary data.</text>
</comment>
<dbReference type="EMBL" id="BKCP01010514">
    <property type="protein sequence ID" value="GER52821.1"/>
    <property type="molecule type" value="Genomic_DNA"/>
</dbReference>
<evidence type="ECO:0000313" key="3">
    <source>
        <dbReference type="Proteomes" id="UP000325081"/>
    </source>
</evidence>
<proteinExistence type="predicted"/>
<evidence type="ECO:0000313" key="2">
    <source>
        <dbReference type="EMBL" id="GER52821.1"/>
    </source>
</evidence>